<gene>
    <name evidence="3" type="ORF">EZ242_02240</name>
</gene>
<feature type="signal peptide" evidence="2">
    <location>
        <begin position="1"/>
        <end position="27"/>
    </location>
</feature>
<dbReference type="PANTHER" id="PTHR30203">
    <property type="entry name" value="OUTER MEMBRANE CATION EFFLUX PROTEIN"/>
    <property type="match status" value="1"/>
</dbReference>
<evidence type="ECO:0000313" key="3">
    <source>
        <dbReference type="EMBL" id="TFZ04590.1"/>
    </source>
</evidence>
<proteinExistence type="predicted"/>
<feature type="chain" id="PRO_5021450079" description="TolC family protein" evidence="2">
    <location>
        <begin position="28"/>
        <end position="401"/>
    </location>
</feature>
<protein>
    <recommendedName>
        <fullName evidence="5">TolC family protein</fullName>
    </recommendedName>
</protein>
<keyword evidence="4" id="KW-1185">Reference proteome</keyword>
<dbReference type="Proteomes" id="UP000297564">
    <property type="component" value="Unassembled WGS sequence"/>
</dbReference>
<organism evidence="3 4">
    <name type="scientific">Ramlibacter rhizophilus</name>
    <dbReference type="NCBI Taxonomy" id="1781167"/>
    <lineage>
        <taxon>Bacteria</taxon>
        <taxon>Pseudomonadati</taxon>
        <taxon>Pseudomonadota</taxon>
        <taxon>Betaproteobacteria</taxon>
        <taxon>Burkholderiales</taxon>
        <taxon>Comamonadaceae</taxon>
        <taxon>Ramlibacter</taxon>
    </lineage>
</organism>
<dbReference type="PANTHER" id="PTHR30203:SF24">
    <property type="entry name" value="BLR4935 PROTEIN"/>
    <property type="match status" value="1"/>
</dbReference>
<dbReference type="InterPro" id="IPR010131">
    <property type="entry name" value="MdtP/NodT-like"/>
</dbReference>
<keyword evidence="1" id="KW-0175">Coiled coil</keyword>
<accession>A0A4Z0C287</accession>
<evidence type="ECO:0000256" key="1">
    <source>
        <dbReference type="SAM" id="Coils"/>
    </source>
</evidence>
<evidence type="ECO:0000256" key="2">
    <source>
        <dbReference type="SAM" id="SignalP"/>
    </source>
</evidence>
<comment type="caution">
    <text evidence="3">The sequence shown here is derived from an EMBL/GenBank/DDBJ whole genome shotgun (WGS) entry which is preliminary data.</text>
</comment>
<dbReference type="SUPFAM" id="SSF56954">
    <property type="entry name" value="Outer membrane efflux proteins (OEP)"/>
    <property type="match status" value="1"/>
</dbReference>
<dbReference type="RefSeq" id="WP_135283472.1">
    <property type="nucleotide sequence ID" value="NZ_SMLL01000001.1"/>
</dbReference>
<dbReference type="PROSITE" id="PS51257">
    <property type="entry name" value="PROKAR_LIPOPROTEIN"/>
    <property type="match status" value="1"/>
</dbReference>
<feature type="coiled-coil region" evidence="1">
    <location>
        <begin position="295"/>
        <end position="353"/>
    </location>
</feature>
<evidence type="ECO:0008006" key="5">
    <source>
        <dbReference type="Google" id="ProtNLM"/>
    </source>
</evidence>
<reference evidence="3 4" key="1">
    <citation type="submission" date="2019-03" db="EMBL/GenBank/DDBJ databases">
        <title>Ramlibacter rhizophilus CCTCC AB2015357, whole genome shotgun sequence.</title>
        <authorList>
            <person name="Zhang X."/>
            <person name="Feng G."/>
            <person name="Zhu H."/>
        </authorList>
    </citation>
    <scope>NUCLEOTIDE SEQUENCE [LARGE SCALE GENOMIC DNA]</scope>
    <source>
        <strain evidence="3 4">CCTCC AB2015357</strain>
    </source>
</reference>
<dbReference type="EMBL" id="SMLL01000001">
    <property type="protein sequence ID" value="TFZ04590.1"/>
    <property type="molecule type" value="Genomic_DNA"/>
</dbReference>
<dbReference type="OrthoDB" id="8558511at2"/>
<feature type="coiled-coil region" evidence="1">
    <location>
        <begin position="108"/>
        <end position="167"/>
    </location>
</feature>
<keyword evidence="2" id="KW-0732">Signal</keyword>
<sequence>MFPFSPRPRTAALVGALALACSVGAQTAPPTLREAVDAAWALSPQARALASRQAELDARARAAGNFLAGPPTVSLAHKTGRGAASGAQETEAEISAPLWQPRLRSATAAQVEADRASLSAQVAAARLKLASDARELAAAAALAEVERELASRKASEAQALAADTERRVKAGESARVDALRASSALREAESARAAAEGALARSLANWRALTGLAQPAALDEAQGPVGEHPLARAAEAQARAARSRLEVAEADRRDPMEVGVGVIRERPGGGAPTESSVRLSLRVPLGGDIRNGARIAAARAELDAAEAELDAARRQVGSEREAALAELESARRAERLATERERFARAAQELIAKSHRLGETDLPTRLRADAERFEAELARARASIEARRALSKLNQANGAMP</sequence>
<name>A0A4Z0C287_9BURK</name>
<evidence type="ECO:0000313" key="4">
    <source>
        <dbReference type="Proteomes" id="UP000297564"/>
    </source>
</evidence>
<dbReference type="Gene3D" id="1.20.1600.10">
    <property type="entry name" value="Outer membrane efflux proteins (OEP)"/>
    <property type="match status" value="1"/>
</dbReference>
<dbReference type="AlphaFoldDB" id="A0A4Z0C287"/>
<dbReference type="GO" id="GO:0015562">
    <property type="term" value="F:efflux transmembrane transporter activity"/>
    <property type="evidence" value="ECO:0007669"/>
    <property type="project" value="InterPro"/>
</dbReference>